<reference evidence="2 3" key="1">
    <citation type="submission" date="2016-04" db="EMBL/GenBank/DDBJ databases">
        <title>A degradative enzymes factory behind the ericoid mycorrhizal symbiosis.</title>
        <authorList>
            <consortium name="DOE Joint Genome Institute"/>
            <person name="Martino E."/>
            <person name="Morin E."/>
            <person name="Grelet G."/>
            <person name="Kuo A."/>
            <person name="Kohler A."/>
            <person name="Daghino S."/>
            <person name="Barry K."/>
            <person name="Choi C."/>
            <person name="Cichocki N."/>
            <person name="Clum A."/>
            <person name="Copeland A."/>
            <person name="Hainaut M."/>
            <person name="Haridas S."/>
            <person name="Labutti K."/>
            <person name="Lindquist E."/>
            <person name="Lipzen A."/>
            <person name="Khouja H.-R."/>
            <person name="Murat C."/>
            <person name="Ohm R."/>
            <person name="Olson A."/>
            <person name="Spatafora J."/>
            <person name="Veneault-Fourrey C."/>
            <person name="Henrissat B."/>
            <person name="Grigoriev I."/>
            <person name="Martin F."/>
            <person name="Perotto S."/>
        </authorList>
    </citation>
    <scope>NUCLEOTIDE SEQUENCE [LARGE SCALE GENOMIC DNA]</scope>
    <source>
        <strain evidence="2 3">F</strain>
    </source>
</reference>
<proteinExistence type="predicted"/>
<sequence length="700" mass="80319">MAQPKSFQYQERIGHGSFRLFLIQPCPDISTPLKSTLITTTLSEHDNSISDQYTALSYVWGDSSKRRMALINGMWLDITASLDSALRHIRDPKEELKIWADGICINQTDVEERNIQVQQMGLIYQLARHTIIYLGDSTPGTAALLDVLRSSSSSLETHGSGYMANILHVVALDREHALAPRLASVRGVQVFDRISIAREWPWFRRIWVLQELVLSLDPWIQIGLQRIRWDLFSELLNFYSRDGSLPDDALHVLAMMKFRNNLSLSLWQRQLSDDANTAVRLLNLLDSRRGLGVTDPRDMIYGHLGVLGMKKPDNKLDSIIRVDYNQTVLELFTQVALYTISARKGFDIFFHVADIPIEKRTQFPTWVPDWTYPYSCRSGVDGVVDDTSSTADIGQLYVSPSWEAPVLCLIGRLEGTIDAVLDSKPPKVDLKAICESLWQSQGPNTIGKKRLIEQVYIILHDQLREWFTEQGVVQLSASWLMSREYSDVENHAFHRIIWYWIAEHDEDLGSPSYSDRYMYGGWLCHRTARDNQATLEKGALLYESSGTPCRKGYVSKELGQKRSKDIWQSKADPESKRLATGASIRDAETTKSLNIGEAVCGKLRVYDAEHPTDVRTWLDENHWKDGGWEFDVITKQWVDWEIFRRNVERRRYRWYLDGLLPDEIDAQILDDLRPKPVPRKSRGRKRLSSAVVAAFQRDSI</sequence>
<dbReference type="PANTHER" id="PTHR24148">
    <property type="entry name" value="ANKYRIN REPEAT DOMAIN-CONTAINING PROTEIN 39 HOMOLOG-RELATED"/>
    <property type="match status" value="1"/>
</dbReference>
<dbReference type="STRING" id="1149755.A0A2J6QT98"/>
<name>A0A2J6QT98_HYAVF</name>
<dbReference type="PANTHER" id="PTHR24148:SF73">
    <property type="entry name" value="HET DOMAIN PROTEIN (AFU_ORTHOLOGUE AFUA_8G01020)"/>
    <property type="match status" value="1"/>
</dbReference>
<evidence type="ECO:0000259" key="1">
    <source>
        <dbReference type="Pfam" id="PF06985"/>
    </source>
</evidence>
<dbReference type="AlphaFoldDB" id="A0A2J6QT98"/>
<protein>
    <submittedName>
        <fullName evidence="2">HET-domain-containing protein</fullName>
    </submittedName>
</protein>
<accession>A0A2J6QT98</accession>
<evidence type="ECO:0000313" key="2">
    <source>
        <dbReference type="EMBL" id="PMD29484.1"/>
    </source>
</evidence>
<gene>
    <name evidence="2" type="ORF">L207DRAFT_642448</name>
</gene>
<dbReference type="EMBL" id="KZ613974">
    <property type="protein sequence ID" value="PMD29484.1"/>
    <property type="molecule type" value="Genomic_DNA"/>
</dbReference>
<dbReference type="InterPro" id="IPR052895">
    <property type="entry name" value="HetReg/Transcr_Mod"/>
</dbReference>
<dbReference type="Proteomes" id="UP000235786">
    <property type="component" value="Unassembled WGS sequence"/>
</dbReference>
<keyword evidence="3" id="KW-1185">Reference proteome</keyword>
<dbReference type="InterPro" id="IPR010730">
    <property type="entry name" value="HET"/>
</dbReference>
<organism evidence="2 3">
    <name type="scientific">Hyaloscypha variabilis (strain UAMH 11265 / GT02V1 / F)</name>
    <name type="common">Meliniomyces variabilis</name>
    <dbReference type="NCBI Taxonomy" id="1149755"/>
    <lineage>
        <taxon>Eukaryota</taxon>
        <taxon>Fungi</taxon>
        <taxon>Dikarya</taxon>
        <taxon>Ascomycota</taxon>
        <taxon>Pezizomycotina</taxon>
        <taxon>Leotiomycetes</taxon>
        <taxon>Helotiales</taxon>
        <taxon>Hyaloscyphaceae</taxon>
        <taxon>Hyaloscypha</taxon>
        <taxon>Hyaloscypha variabilis</taxon>
    </lineage>
</organism>
<dbReference type="Pfam" id="PF06985">
    <property type="entry name" value="HET"/>
    <property type="match status" value="1"/>
</dbReference>
<evidence type="ECO:0000313" key="3">
    <source>
        <dbReference type="Proteomes" id="UP000235786"/>
    </source>
</evidence>
<feature type="domain" description="Heterokaryon incompatibility" evidence="1">
    <location>
        <begin position="53"/>
        <end position="211"/>
    </location>
</feature>
<dbReference type="OrthoDB" id="2157530at2759"/>